<dbReference type="PANTHER" id="PTHR10773:SF19">
    <property type="match status" value="1"/>
</dbReference>
<dbReference type="PANTHER" id="PTHR10773">
    <property type="entry name" value="DNA-DIRECTED RNA POLYMERASES I, II, AND III SUBUNIT RPABC2"/>
    <property type="match status" value="1"/>
</dbReference>
<protein>
    <submittedName>
        <fullName evidence="1">Uncharacterized protein</fullName>
    </submittedName>
</protein>
<evidence type="ECO:0000313" key="1">
    <source>
        <dbReference type="EMBL" id="KAF0709937.1"/>
    </source>
</evidence>
<keyword evidence="2" id="KW-1185">Reference proteome</keyword>
<reference evidence="1 2" key="1">
    <citation type="submission" date="2019-08" db="EMBL/GenBank/DDBJ databases">
        <title>Whole genome of Aphis craccivora.</title>
        <authorList>
            <person name="Voronova N.V."/>
            <person name="Shulinski R.S."/>
            <person name="Bandarenka Y.V."/>
            <person name="Zhorov D.G."/>
            <person name="Warner D."/>
        </authorList>
    </citation>
    <scope>NUCLEOTIDE SEQUENCE [LARGE SCALE GENOMIC DNA]</scope>
    <source>
        <strain evidence="1">180601</strain>
        <tissue evidence="1">Whole Body</tissue>
    </source>
</reference>
<gene>
    <name evidence="1" type="ORF">FWK35_00036446</name>
</gene>
<dbReference type="OrthoDB" id="6625469at2759"/>
<accession>A0A6G0VUA8</accession>
<organism evidence="1 2">
    <name type="scientific">Aphis craccivora</name>
    <name type="common">Cowpea aphid</name>
    <dbReference type="NCBI Taxonomy" id="307492"/>
    <lineage>
        <taxon>Eukaryota</taxon>
        <taxon>Metazoa</taxon>
        <taxon>Ecdysozoa</taxon>
        <taxon>Arthropoda</taxon>
        <taxon>Hexapoda</taxon>
        <taxon>Insecta</taxon>
        <taxon>Pterygota</taxon>
        <taxon>Neoptera</taxon>
        <taxon>Paraneoptera</taxon>
        <taxon>Hemiptera</taxon>
        <taxon>Sternorrhyncha</taxon>
        <taxon>Aphidomorpha</taxon>
        <taxon>Aphidoidea</taxon>
        <taxon>Aphididae</taxon>
        <taxon>Aphidini</taxon>
        <taxon>Aphis</taxon>
        <taxon>Aphis</taxon>
    </lineage>
</organism>
<name>A0A6G0VUA8_APHCR</name>
<evidence type="ECO:0000313" key="2">
    <source>
        <dbReference type="Proteomes" id="UP000478052"/>
    </source>
</evidence>
<comment type="caution">
    <text evidence="1">The sequence shown here is derived from an EMBL/GenBank/DDBJ whole genome shotgun (WGS) entry which is preliminary data.</text>
</comment>
<sequence length="423" mass="49657">EIRIQRCQEYWSLTNNTKQKMYLSALTQTFPVIRKNHRVVGTCMNNIGLNGVFVGKDKRTNHNALNKTSTTNIDFVKEHINNFPRVASHYCRKDTSKLYLLSDLNKAKMYRLYKHNFCTENNISPVSFYVYSKIFDSFEPQLSFFIPKKDQCFLCNAYYAATDKTEIKNNWDQHKHREKVAMEIKSNDKLKSALDNGLTFRTISFDLQAILSLPYTGDNQLYYRKKLNVYNFTIFDSFKNDGYCYIWDKCNGKEGSAEVGSCLIKYLKQLPESVSHVTTYSDTCGGQNRNKNIVAAMLFAINHLQNLETIDVKYMESEHSYLEADSMHATIERSRKHKKIYTTQWALLFSTARIKPSPYKVTNIHYDEFYDLEKLVKEKQKKDLEYLLEIKIIPNDYKYFYDELPTTKQCQPLVFSDDEDDEP</sequence>
<proteinExistence type="predicted"/>
<dbReference type="EMBL" id="VUJU01011789">
    <property type="protein sequence ID" value="KAF0709937.1"/>
    <property type="molecule type" value="Genomic_DNA"/>
</dbReference>
<dbReference type="AlphaFoldDB" id="A0A6G0VUA8"/>
<dbReference type="Proteomes" id="UP000478052">
    <property type="component" value="Unassembled WGS sequence"/>
</dbReference>
<feature type="non-terminal residue" evidence="1">
    <location>
        <position position="1"/>
    </location>
</feature>